<evidence type="ECO:0000313" key="1">
    <source>
        <dbReference type="EMBL" id="MBB3924357.1"/>
    </source>
</evidence>
<accession>A0A7W6FNB8</accession>
<dbReference type="InterPro" id="IPR036388">
    <property type="entry name" value="WH-like_DNA-bd_sf"/>
</dbReference>
<name>A0A7W6FNB8_9SPHN</name>
<keyword evidence="2" id="KW-1185">Reference proteome</keyword>
<protein>
    <recommendedName>
        <fullName evidence="3">DUF1153 domain-containing protein</fullName>
    </recommendedName>
</protein>
<dbReference type="Gene3D" id="1.10.10.10">
    <property type="entry name" value="Winged helix-like DNA-binding domain superfamily/Winged helix DNA-binding domain"/>
    <property type="match status" value="1"/>
</dbReference>
<dbReference type="EMBL" id="JACIDT010000001">
    <property type="protein sequence ID" value="MBB3924357.1"/>
    <property type="molecule type" value="Genomic_DNA"/>
</dbReference>
<proteinExistence type="predicted"/>
<dbReference type="GO" id="GO:0043565">
    <property type="term" value="F:sequence-specific DNA binding"/>
    <property type="evidence" value="ECO:0007669"/>
    <property type="project" value="InterPro"/>
</dbReference>
<comment type="caution">
    <text evidence="1">The sequence shown here is derived from an EMBL/GenBank/DDBJ whole genome shotgun (WGS) entry which is preliminary data.</text>
</comment>
<dbReference type="Pfam" id="PF06627">
    <property type="entry name" value="DUF1153"/>
    <property type="match status" value="1"/>
</dbReference>
<dbReference type="InterPro" id="IPR010921">
    <property type="entry name" value="Trp_repressor/repl_initiator"/>
</dbReference>
<evidence type="ECO:0000313" key="2">
    <source>
        <dbReference type="Proteomes" id="UP000571950"/>
    </source>
</evidence>
<gene>
    <name evidence="1" type="ORF">GGR43_000051</name>
</gene>
<dbReference type="InterPro" id="IPR009534">
    <property type="entry name" value="DUF1153"/>
</dbReference>
<reference evidence="1 2" key="1">
    <citation type="submission" date="2020-08" db="EMBL/GenBank/DDBJ databases">
        <title>Genomic Encyclopedia of Type Strains, Phase IV (KMG-IV): sequencing the most valuable type-strain genomes for metagenomic binning, comparative biology and taxonomic classification.</title>
        <authorList>
            <person name="Goeker M."/>
        </authorList>
    </citation>
    <scope>NUCLEOTIDE SEQUENCE [LARGE SCALE GENOMIC DNA]</scope>
    <source>
        <strain evidence="1 2">DSM 26189</strain>
    </source>
</reference>
<dbReference type="Proteomes" id="UP000571950">
    <property type="component" value="Unassembled WGS sequence"/>
</dbReference>
<evidence type="ECO:0008006" key="3">
    <source>
        <dbReference type="Google" id="ProtNLM"/>
    </source>
</evidence>
<sequence length="104" mass="11770">MIEVGMIENQKIRPAQVVGPLGEPLTLESLPSPGTTRWVVRRKAEVVAAVNGGLLTVDEACERYSLTLEEFASWQRAVDRSGMPGLRVTRLQHYKSLYERQQRF</sequence>
<dbReference type="AlphaFoldDB" id="A0A7W6FNB8"/>
<dbReference type="SUPFAM" id="SSF48295">
    <property type="entry name" value="TrpR-like"/>
    <property type="match status" value="1"/>
</dbReference>
<organism evidence="1 2">
    <name type="scientific">Sphingobium jiangsuense</name>
    <dbReference type="NCBI Taxonomy" id="870476"/>
    <lineage>
        <taxon>Bacteria</taxon>
        <taxon>Pseudomonadati</taxon>
        <taxon>Pseudomonadota</taxon>
        <taxon>Alphaproteobacteria</taxon>
        <taxon>Sphingomonadales</taxon>
        <taxon>Sphingomonadaceae</taxon>
        <taxon>Sphingobium</taxon>
    </lineage>
</organism>